<sequence length="162" mass="17828">MSADTSKRSSLPILLMIGFLVLGLIMYMAILGWRGVQLIAAGTPTGIGVGLGVLILPVLGAWMIYSTLSAGLWHQRLAAAAGEQGRDLDVSGLPRRPSGRLERDAADALFDQVRAEWEADPDDWCNTYRIARAYDYAGDRTRARQMMKTAVAQYRSSDPERR</sequence>
<name>G7H0C0_9ACTN</name>
<reference evidence="2 3" key="1">
    <citation type="submission" date="2011-11" db="EMBL/GenBank/DDBJ databases">
        <title>Whole genome shotgun sequence of Gordonia araii NBRC 100433.</title>
        <authorList>
            <person name="Yoshida Y."/>
            <person name="Hosoyama A."/>
            <person name="Tsuchikane K."/>
            <person name="Katsumata H."/>
            <person name="Yamazaki S."/>
            <person name="Fujita N."/>
        </authorList>
    </citation>
    <scope>NUCLEOTIDE SEQUENCE [LARGE SCALE GENOMIC DNA]</scope>
    <source>
        <strain evidence="2 3">NBRC 100433</strain>
    </source>
</reference>
<dbReference type="EMBL" id="BAEE01000036">
    <property type="protein sequence ID" value="GAB09295.1"/>
    <property type="molecule type" value="Genomic_DNA"/>
</dbReference>
<protein>
    <recommendedName>
        <fullName evidence="4">Tetratricopeptide repeat protein</fullName>
    </recommendedName>
</protein>
<dbReference type="AlphaFoldDB" id="G7H0C0"/>
<organism evidence="2 3">
    <name type="scientific">Gordonia araii NBRC 100433</name>
    <dbReference type="NCBI Taxonomy" id="1073574"/>
    <lineage>
        <taxon>Bacteria</taxon>
        <taxon>Bacillati</taxon>
        <taxon>Actinomycetota</taxon>
        <taxon>Actinomycetes</taxon>
        <taxon>Mycobacteriales</taxon>
        <taxon>Gordoniaceae</taxon>
        <taxon>Gordonia</taxon>
    </lineage>
</organism>
<comment type="caution">
    <text evidence="2">The sequence shown here is derived from an EMBL/GenBank/DDBJ whole genome shotgun (WGS) entry which is preliminary data.</text>
</comment>
<feature type="transmembrane region" description="Helical" evidence="1">
    <location>
        <begin position="45"/>
        <end position="65"/>
    </location>
</feature>
<evidence type="ECO:0000256" key="1">
    <source>
        <dbReference type="SAM" id="Phobius"/>
    </source>
</evidence>
<evidence type="ECO:0000313" key="3">
    <source>
        <dbReference type="Proteomes" id="UP000035088"/>
    </source>
</evidence>
<proteinExistence type="predicted"/>
<dbReference type="STRING" id="1073574.GOARA_036_00270"/>
<accession>G7H0C0</accession>
<gene>
    <name evidence="2" type="ORF">GOARA_036_00270</name>
</gene>
<dbReference type="OrthoDB" id="4485518at2"/>
<dbReference type="Proteomes" id="UP000035088">
    <property type="component" value="Unassembled WGS sequence"/>
</dbReference>
<keyword evidence="1" id="KW-1133">Transmembrane helix</keyword>
<keyword evidence="1" id="KW-0472">Membrane</keyword>
<keyword evidence="3" id="KW-1185">Reference proteome</keyword>
<dbReference type="RefSeq" id="WP_007321371.1">
    <property type="nucleotide sequence ID" value="NZ_BAEE01000036.1"/>
</dbReference>
<keyword evidence="1" id="KW-0812">Transmembrane</keyword>
<feature type="transmembrane region" description="Helical" evidence="1">
    <location>
        <begin position="12"/>
        <end position="33"/>
    </location>
</feature>
<evidence type="ECO:0008006" key="4">
    <source>
        <dbReference type="Google" id="ProtNLM"/>
    </source>
</evidence>
<evidence type="ECO:0000313" key="2">
    <source>
        <dbReference type="EMBL" id="GAB09295.1"/>
    </source>
</evidence>